<comment type="caution">
    <text evidence="2">The sequence shown here is derived from an EMBL/GenBank/DDBJ whole genome shotgun (WGS) entry which is preliminary data.</text>
</comment>
<protein>
    <submittedName>
        <fullName evidence="2">Uncharacterized protein</fullName>
    </submittedName>
</protein>
<dbReference type="AlphaFoldDB" id="A0A392RGG6"/>
<dbReference type="Proteomes" id="UP000265520">
    <property type="component" value="Unassembled WGS sequence"/>
</dbReference>
<accession>A0A392RGG6</accession>
<proteinExistence type="predicted"/>
<evidence type="ECO:0000313" key="3">
    <source>
        <dbReference type="Proteomes" id="UP000265520"/>
    </source>
</evidence>
<feature type="compositionally biased region" description="Low complexity" evidence="1">
    <location>
        <begin position="72"/>
        <end position="84"/>
    </location>
</feature>
<keyword evidence="3" id="KW-1185">Reference proteome</keyword>
<sequence>RMITGPDSYIGHPFVITTLCQLREVPTEEAKNEISSPERPLGQTYFRRAVRELQAAQAAAATIPQSPPPAPQQEQHQVPPHIPQQHQYSDYELGMAATLYEQHYRMDWGLPRFSPH</sequence>
<evidence type="ECO:0000256" key="1">
    <source>
        <dbReference type="SAM" id="MobiDB-lite"/>
    </source>
</evidence>
<feature type="non-terminal residue" evidence="2">
    <location>
        <position position="1"/>
    </location>
</feature>
<reference evidence="2 3" key="1">
    <citation type="journal article" date="2018" name="Front. Plant Sci.">
        <title>Red Clover (Trifolium pratense) and Zigzag Clover (T. medium) - A Picture of Genomic Similarities and Differences.</title>
        <authorList>
            <person name="Dluhosova J."/>
            <person name="Istvanek J."/>
            <person name="Nedelnik J."/>
            <person name="Repkova J."/>
        </authorList>
    </citation>
    <scope>NUCLEOTIDE SEQUENCE [LARGE SCALE GENOMIC DNA]</scope>
    <source>
        <strain evidence="3">cv. 10/8</strain>
        <tissue evidence="2">Leaf</tissue>
    </source>
</reference>
<evidence type="ECO:0000313" key="2">
    <source>
        <dbReference type="EMBL" id="MCI35693.1"/>
    </source>
</evidence>
<organism evidence="2 3">
    <name type="scientific">Trifolium medium</name>
    <dbReference type="NCBI Taxonomy" id="97028"/>
    <lineage>
        <taxon>Eukaryota</taxon>
        <taxon>Viridiplantae</taxon>
        <taxon>Streptophyta</taxon>
        <taxon>Embryophyta</taxon>
        <taxon>Tracheophyta</taxon>
        <taxon>Spermatophyta</taxon>
        <taxon>Magnoliopsida</taxon>
        <taxon>eudicotyledons</taxon>
        <taxon>Gunneridae</taxon>
        <taxon>Pentapetalae</taxon>
        <taxon>rosids</taxon>
        <taxon>fabids</taxon>
        <taxon>Fabales</taxon>
        <taxon>Fabaceae</taxon>
        <taxon>Papilionoideae</taxon>
        <taxon>50 kb inversion clade</taxon>
        <taxon>NPAAA clade</taxon>
        <taxon>Hologalegina</taxon>
        <taxon>IRL clade</taxon>
        <taxon>Trifolieae</taxon>
        <taxon>Trifolium</taxon>
    </lineage>
</organism>
<name>A0A392RGG6_9FABA</name>
<dbReference type="EMBL" id="LXQA010226019">
    <property type="protein sequence ID" value="MCI35693.1"/>
    <property type="molecule type" value="Genomic_DNA"/>
</dbReference>
<feature type="region of interest" description="Disordered" evidence="1">
    <location>
        <begin position="56"/>
        <end position="84"/>
    </location>
</feature>